<dbReference type="Proteomes" id="UP000295023">
    <property type="component" value="Unassembled WGS sequence"/>
</dbReference>
<evidence type="ECO:0000313" key="4">
    <source>
        <dbReference type="Proteomes" id="UP000295023"/>
    </source>
</evidence>
<dbReference type="AlphaFoldDB" id="A0A4V6P5V7"/>
<keyword evidence="2" id="KW-0472">Membrane</keyword>
<dbReference type="RefSeq" id="WP_132294079.1">
    <property type="nucleotide sequence ID" value="NZ_SKBM01000025.1"/>
</dbReference>
<feature type="region of interest" description="Disordered" evidence="1">
    <location>
        <begin position="128"/>
        <end position="149"/>
    </location>
</feature>
<sequence length="149" mass="15783">MTRLYSSRYGVSDTLLHNRVSASSVPRTLPFRPTIAGRRHGLISLLVLVFFVAALAVSTVALAYPAVGVGSILTGSECFDCAPDSDLPQEKGAVGGHHGVRCLCHGGMRADYTATFAPPALGTVVYGPIPREPMRTSRQDAPPLQPPRA</sequence>
<evidence type="ECO:0000256" key="2">
    <source>
        <dbReference type="SAM" id="Phobius"/>
    </source>
</evidence>
<evidence type="ECO:0000256" key="1">
    <source>
        <dbReference type="SAM" id="MobiDB-lite"/>
    </source>
</evidence>
<accession>A0A4V6P5V7</accession>
<feature type="transmembrane region" description="Helical" evidence="2">
    <location>
        <begin position="42"/>
        <end position="64"/>
    </location>
</feature>
<reference evidence="3 4" key="1">
    <citation type="submission" date="2019-03" db="EMBL/GenBank/DDBJ databases">
        <title>Paracraurococcus aquatilis NE82 genome sequence.</title>
        <authorList>
            <person name="Zhao Y."/>
            <person name="Du Z."/>
        </authorList>
    </citation>
    <scope>NUCLEOTIDE SEQUENCE [LARGE SCALE GENOMIC DNA]</scope>
    <source>
        <strain evidence="3 4">NE82</strain>
    </source>
</reference>
<evidence type="ECO:0008006" key="5">
    <source>
        <dbReference type="Google" id="ProtNLM"/>
    </source>
</evidence>
<proteinExistence type="predicted"/>
<evidence type="ECO:0000313" key="3">
    <source>
        <dbReference type="EMBL" id="TCZ55758.1"/>
    </source>
</evidence>
<dbReference type="OrthoDB" id="4113580at1224"/>
<organism evidence="3 4">
    <name type="scientific">Roseicella aquatilis</name>
    <dbReference type="NCBI Taxonomy" id="2527868"/>
    <lineage>
        <taxon>Bacteria</taxon>
        <taxon>Pseudomonadati</taxon>
        <taxon>Pseudomonadota</taxon>
        <taxon>Alphaproteobacteria</taxon>
        <taxon>Acetobacterales</taxon>
        <taxon>Roseomonadaceae</taxon>
        <taxon>Roseicella</taxon>
    </lineage>
</organism>
<name>A0A4V6P5V7_9PROT</name>
<gene>
    <name evidence="3" type="ORF">EXY23_20725</name>
</gene>
<comment type="caution">
    <text evidence="3">The sequence shown here is derived from an EMBL/GenBank/DDBJ whole genome shotgun (WGS) entry which is preliminary data.</text>
</comment>
<dbReference type="EMBL" id="SKBM01000025">
    <property type="protein sequence ID" value="TCZ55758.1"/>
    <property type="molecule type" value="Genomic_DNA"/>
</dbReference>
<keyword evidence="4" id="KW-1185">Reference proteome</keyword>
<keyword evidence="2" id="KW-0812">Transmembrane</keyword>
<protein>
    <recommendedName>
        <fullName evidence="5">DUF2946 domain-containing protein</fullName>
    </recommendedName>
</protein>
<keyword evidence="2" id="KW-1133">Transmembrane helix</keyword>